<evidence type="ECO:0000313" key="3">
    <source>
        <dbReference type="Proteomes" id="UP000075714"/>
    </source>
</evidence>
<evidence type="ECO:0000256" key="1">
    <source>
        <dbReference type="SAM" id="MobiDB-lite"/>
    </source>
</evidence>
<accession>A0A150H3W0</accession>
<sequence>MEQKNEVAQEKYGKDFDELSGKERQSVGGTIGGNIRKEELGTEGYKEMGHQGGQVIHDRAEEQKSEGSE</sequence>
<evidence type="ECO:0000313" key="2">
    <source>
        <dbReference type="EMBL" id="KXZ56715.1"/>
    </source>
</evidence>
<feature type="compositionally biased region" description="Basic and acidic residues" evidence="1">
    <location>
        <begin position="1"/>
        <end position="25"/>
    </location>
</feature>
<reference evidence="3" key="1">
    <citation type="journal article" date="2016" name="Nat. Commun.">
        <title>The Gonium pectorale genome demonstrates co-option of cell cycle regulation during the evolution of multicellularity.</title>
        <authorList>
            <person name="Hanschen E.R."/>
            <person name="Marriage T.N."/>
            <person name="Ferris P.J."/>
            <person name="Hamaji T."/>
            <person name="Toyoda A."/>
            <person name="Fujiyama A."/>
            <person name="Neme R."/>
            <person name="Noguchi H."/>
            <person name="Minakuchi Y."/>
            <person name="Suzuki M."/>
            <person name="Kawai-Toyooka H."/>
            <person name="Smith D.R."/>
            <person name="Sparks H."/>
            <person name="Anderson J."/>
            <person name="Bakaric R."/>
            <person name="Luria V."/>
            <person name="Karger A."/>
            <person name="Kirschner M.W."/>
            <person name="Durand P.M."/>
            <person name="Michod R.E."/>
            <person name="Nozaki H."/>
            <person name="Olson B.J."/>
        </authorList>
    </citation>
    <scope>NUCLEOTIDE SEQUENCE [LARGE SCALE GENOMIC DNA]</scope>
    <source>
        <strain evidence="3">NIES-2863</strain>
    </source>
</reference>
<dbReference type="Proteomes" id="UP000075714">
    <property type="component" value="Unassembled WGS sequence"/>
</dbReference>
<feature type="region of interest" description="Disordered" evidence="1">
    <location>
        <begin position="1"/>
        <end position="69"/>
    </location>
</feature>
<dbReference type="AlphaFoldDB" id="A0A150H3W0"/>
<comment type="caution">
    <text evidence="2">The sequence shown here is derived from an EMBL/GenBank/DDBJ whole genome shotgun (WGS) entry which is preliminary data.</text>
</comment>
<dbReference type="OrthoDB" id="540492at2759"/>
<dbReference type="EMBL" id="LSYV01000002">
    <property type="protein sequence ID" value="KXZ56715.1"/>
    <property type="molecule type" value="Genomic_DNA"/>
</dbReference>
<organism evidence="2 3">
    <name type="scientific">Gonium pectorale</name>
    <name type="common">Green alga</name>
    <dbReference type="NCBI Taxonomy" id="33097"/>
    <lineage>
        <taxon>Eukaryota</taxon>
        <taxon>Viridiplantae</taxon>
        <taxon>Chlorophyta</taxon>
        <taxon>core chlorophytes</taxon>
        <taxon>Chlorophyceae</taxon>
        <taxon>CS clade</taxon>
        <taxon>Chlamydomonadales</taxon>
        <taxon>Volvocaceae</taxon>
        <taxon>Gonium</taxon>
    </lineage>
</organism>
<keyword evidence="3" id="KW-1185">Reference proteome</keyword>
<name>A0A150H3W0_GONPE</name>
<feature type="compositionally biased region" description="Basic and acidic residues" evidence="1">
    <location>
        <begin position="56"/>
        <end position="69"/>
    </location>
</feature>
<feature type="compositionally biased region" description="Basic and acidic residues" evidence="1">
    <location>
        <begin position="35"/>
        <end position="49"/>
    </location>
</feature>
<gene>
    <name evidence="2" type="ORF">GPECTOR_1g644</name>
</gene>
<protein>
    <submittedName>
        <fullName evidence="2">Uncharacterized protein</fullName>
    </submittedName>
</protein>
<dbReference type="STRING" id="33097.A0A150H3W0"/>
<proteinExistence type="predicted"/>